<feature type="region of interest" description="Disordered" evidence="1">
    <location>
        <begin position="298"/>
        <end position="322"/>
    </location>
</feature>
<gene>
    <name evidence="2" type="ORF">V5O48_019226</name>
</gene>
<proteinExistence type="predicted"/>
<organism evidence="2 3">
    <name type="scientific">Marasmius crinis-equi</name>
    <dbReference type="NCBI Taxonomy" id="585013"/>
    <lineage>
        <taxon>Eukaryota</taxon>
        <taxon>Fungi</taxon>
        <taxon>Dikarya</taxon>
        <taxon>Basidiomycota</taxon>
        <taxon>Agaricomycotina</taxon>
        <taxon>Agaricomycetes</taxon>
        <taxon>Agaricomycetidae</taxon>
        <taxon>Agaricales</taxon>
        <taxon>Marasmiineae</taxon>
        <taxon>Marasmiaceae</taxon>
        <taxon>Marasmius</taxon>
    </lineage>
</organism>
<dbReference type="EMBL" id="JBAHYK010004369">
    <property type="protein sequence ID" value="KAL0562852.1"/>
    <property type="molecule type" value="Genomic_DNA"/>
</dbReference>
<protein>
    <submittedName>
        <fullName evidence="2">Uncharacterized protein</fullName>
    </submittedName>
</protein>
<evidence type="ECO:0000313" key="2">
    <source>
        <dbReference type="EMBL" id="KAL0562852.1"/>
    </source>
</evidence>
<feature type="compositionally biased region" description="Basic and acidic residues" evidence="1">
    <location>
        <begin position="182"/>
        <end position="193"/>
    </location>
</feature>
<dbReference type="Proteomes" id="UP001465976">
    <property type="component" value="Unassembled WGS sequence"/>
</dbReference>
<feature type="compositionally biased region" description="Basic residues" evidence="1">
    <location>
        <begin position="256"/>
        <end position="265"/>
    </location>
</feature>
<feature type="region of interest" description="Disordered" evidence="1">
    <location>
        <begin position="182"/>
        <end position="266"/>
    </location>
</feature>
<feature type="non-terminal residue" evidence="2">
    <location>
        <position position="322"/>
    </location>
</feature>
<evidence type="ECO:0000313" key="3">
    <source>
        <dbReference type="Proteomes" id="UP001465976"/>
    </source>
</evidence>
<reference evidence="2 3" key="1">
    <citation type="submission" date="2024-02" db="EMBL/GenBank/DDBJ databases">
        <title>A draft genome for the cacao thread blight pathogen Marasmius crinis-equi.</title>
        <authorList>
            <person name="Cohen S.P."/>
            <person name="Baruah I.K."/>
            <person name="Amoako-Attah I."/>
            <person name="Bukari Y."/>
            <person name="Meinhardt L.W."/>
            <person name="Bailey B.A."/>
        </authorList>
    </citation>
    <scope>NUCLEOTIDE SEQUENCE [LARGE SCALE GENOMIC DNA]</scope>
    <source>
        <strain evidence="2 3">GH-76</strain>
    </source>
</reference>
<feature type="compositionally biased region" description="Low complexity" evidence="1">
    <location>
        <begin position="199"/>
        <end position="229"/>
    </location>
</feature>
<feature type="compositionally biased region" description="Basic and acidic residues" evidence="1">
    <location>
        <begin position="230"/>
        <end position="255"/>
    </location>
</feature>
<comment type="caution">
    <text evidence="2">The sequence shown here is derived from an EMBL/GenBank/DDBJ whole genome shotgun (WGS) entry which is preliminary data.</text>
</comment>
<name>A0ABR3EIY8_9AGAR</name>
<evidence type="ECO:0000256" key="1">
    <source>
        <dbReference type="SAM" id="MobiDB-lite"/>
    </source>
</evidence>
<sequence>MATLTDMSGKVERFVSSRLEFLVSHLAGYEKAIKQGNGTAYLDNVIAGYFRRYPEEKFPFSEEPPAEWLAQVNDNILIKDREQPQRYPSESQSDFEERCRKFNAIKKRHANRLQAVRASMRRKVKNTIEFYEKHDETWHIVMSRLAGIPIGKVGRLRTGYNVWAAHNGELVDRLLAERKREVEENTISKDPKNGPECGAAPSNTDNNDNAANSSATTKTVKKPAPVVKIIKGDNAEKRSEGLDRGSGEISGDGKKKGQKKEKKAKFPVAWRQEIIKAEFEKLSEEEQQRWADLAKREYGEKREQWQALQAAGYSEAPGDRQG</sequence>
<accession>A0ABR3EIY8</accession>
<keyword evidence="3" id="KW-1185">Reference proteome</keyword>